<reference evidence="1 2" key="1">
    <citation type="submission" date="2023-03" db="EMBL/GenBank/DDBJ databases">
        <title>Thalassotalea loyana LMG 22536T draft genome sequence.</title>
        <authorList>
            <person name="Sawabe T."/>
        </authorList>
    </citation>
    <scope>NUCLEOTIDE SEQUENCE [LARGE SCALE GENOMIC DNA]</scope>
    <source>
        <strain evidence="1 2">LMG 22536</strain>
    </source>
</reference>
<dbReference type="RefSeq" id="WP_284298488.1">
    <property type="nucleotide sequence ID" value="NZ_BSSV01000004.1"/>
</dbReference>
<keyword evidence="2" id="KW-1185">Reference proteome</keyword>
<organism evidence="1 2">
    <name type="scientific">Thalassotalea loyana</name>
    <dbReference type="NCBI Taxonomy" id="280483"/>
    <lineage>
        <taxon>Bacteria</taxon>
        <taxon>Pseudomonadati</taxon>
        <taxon>Pseudomonadota</taxon>
        <taxon>Gammaproteobacteria</taxon>
        <taxon>Alteromonadales</taxon>
        <taxon>Colwelliaceae</taxon>
        <taxon>Thalassotalea</taxon>
    </lineage>
</organism>
<dbReference type="EMBL" id="BSSV01000004">
    <property type="protein sequence ID" value="GLX85931.1"/>
    <property type="molecule type" value="Genomic_DNA"/>
</dbReference>
<evidence type="ECO:0000313" key="2">
    <source>
        <dbReference type="Proteomes" id="UP001157134"/>
    </source>
</evidence>
<accession>A0ABQ6HCX0</accession>
<sequence length="102" mass="11325">MKKLIFWVSLLFFCSYAESKSLNEVRTVSRIFSEAGNTAGFYTVEGLADCKWQIMRIDLATEAGRAMFSQVLTAKSAGFKIVRIDYSISADGTCKALGLHIE</sequence>
<evidence type="ECO:0000313" key="1">
    <source>
        <dbReference type="EMBL" id="GLX85931.1"/>
    </source>
</evidence>
<protein>
    <submittedName>
        <fullName evidence="1">Uncharacterized protein</fullName>
    </submittedName>
</protein>
<proteinExistence type="predicted"/>
<comment type="caution">
    <text evidence="1">The sequence shown here is derived from an EMBL/GenBank/DDBJ whole genome shotgun (WGS) entry which is preliminary data.</text>
</comment>
<gene>
    <name evidence="1" type="ORF">tloyanaT_21830</name>
</gene>
<dbReference type="Proteomes" id="UP001157134">
    <property type="component" value="Unassembled WGS sequence"/>
</dbReference>
<name>A0ABQ6HCX0_9GAMM</name>